<sequence length="100" mass="11630">MHLLNTYEDQQEAEAAENLLTGTKRLASDRDDNEVIYRLFGEPTWSNFFKLDMYDLQELKTLVEAKKKGQPYDPERHQSILGGLNFPANTYGLTIPEHWL</sequence>
<comment type="caution">
    <text evidence="1">The sequence shown here is derived from an EMBL/GenBank/DDBJ whole genome shotgun (WGS) entry which is preliminary data.</text>
</comment>
<organism evidence="1 2">
    <name type="scientific">Haloferula chungangensis</name>
    <dbReference type="NCBI Taxonomy" id="1048331"/>
    <lineage>
        <taxon>Bacteria</taxon>
        <taxon>Pseudomonadati</taxon>
        <taxon>Verrucomicrobiota</taxon>
        <taxon>Verrucomicrobiia</taxon>
        <taxon>Verrucomicrobiales</taxon>
        <taxon>Verrucomicrobiaceae</taxon>
        <taxon>Haloferula</taxon>
    </lineage>
</organism>
<reference evidence="2" key="1">
    <citation type="journal article" date="2019" name="Int. J. Syst. Evol. Microbiol.">
        <title>The Global Catalogue of Microorganisms (GCM) 10K type strain sequencing project: providing services to taxonomists for standard genome sequencing and annotation.</title>
        <authorList>
            <consortium name="The Broad Institute Genomics Platform"/>
            <consortium name="The Broad Institute Genome Sequencing Center for Infectious Disease"/>
            <person name="Wu L."/>
            <person name="Ma J."/>
        </authorList>
    </citation>
    <scope>NUCLEOTIDE SEQUENCE [LARGE SCALE GENOMIC DNA]</scope>
    <source>
        <strain evidence="2">CGMCC 4.1467</strain>
    </source>
</reference>
<accession>A0ABW2L4Q2</accession>
<evidence type="ECO:0000313" key="2">
    <source>
        <dbReference type="Proteomes" id="UP001596472"/>
    </source>
</evidence>
<dbReference type="EMBL" id="JBHTBS010000004">
    <property type="protein sequence ID" value="MFC7337347.1"/>
    <property type="molecule type" value="Genomic_DNA"/>
</dbReference>
<gene>
    <name evidence="1" type="ORF">ACFQY0_09185</name>
</gene>
<evidence type="ECO:0000313" key="1">
    <source>
        <dbReference type="EMBL" id="MFC7337347.1"/>
    </source>
</evidence>
<dbReference type="Proteomes" id="UP001596472">
    <property type="component" value="Unassembled WGS sequence"/>
</dbReference>
<protein>
    <submittedName>
        <fullName evidence="1">Uncharacterized protein</fullName>
    </submittedName>
</protein>
<dbReference type="RefSeq" id="WP_379711550.1">
    <property type="nucleotide sequence ID" value="NZ_JBHTBS010000004.1"/>
</dbReference>
<keyword evidence="2" id="KW-1185">Reference proteome</keyword>
<name>A0ABW2L4Q2_9BACT</name>
<proteinExistence type="predicted"/>